<dbReference type="NCBIfam" id="TIGR02909">
    <property type="entry name" value="spore_YkwD"/>
    <property type="match status" value="1"/>
</dbReference>
<organism evidence="4 5">
    <name type="scientific">Oceanobacillus indicireducens</name>
    <dbReference type="NCBI Taxonomy" id="1004261"/>
    <lineage>
        <taxon>Bacteria</taxon>
        <taxon>Bacillati</taxon>
        <taxon>Bacillota</taxon>
        <taxon>Bacilli</taxon>
        <taxon>Bacillales</taxon>
        <taxon>Bacillaceae</taxon>
        <taxon>Oceanobacillus</taxon>
    </lineage>
</organism>
<dbReference type="InterPro" id="IPR014044">
    <property type="entry name" value="CAP_dom"/>
</dbReference>
<evidence type="ECO:0000256" key="1">
    <source>
        <dbReference type="SAM" id="MobiDB-lite"/>
    </source>
</evidence>
<dbReference type="InterPro" id="IPR014258">
    <property type="entry name" value="CAP_domain_YkwD-like"/>
</dbReference>
<dbReference type="Gene3D" id="3.40.33.10">
    <property type="entry name" value="CAP"/>
    <property type="match status" value="1"/>
</dbReference>
<dbReference type="Pfam" id="PF00188">
    <property type="entry name" value="CAP"/>
    <property type="match status" value="1"/>
</dbReference>
<feature type="compositionally biased region" description="Low complexity" evidence="1">
    <location>
        <begin position="148"/>
        <end position="162"/>
    </location>
</feature>
<dbReference type="CDD" id="cd05379">
    <property type="entry name" value="CAP_bacterial"/>
    <property type="match status" value="1"/>
</dbReference>
<dbReference type="PANTHER" id="PTHR31157">
    <property type="entry name" value="SCP DOMAIN-CONTAINING PROTEIN"/>
    <property type="match status" value="1"/>
</dbReference>
<feature type="compositionally biased region" description="Basic and acidic residues" evidence="1">
    <location>
        <begin position="112"/>
        <end position="124"/>
    </location>
</feature>
<sequence>MLRKITIITAATAILTFGGGAFASTADAKSVEQQSPYKIHYTINGESGSLTQEDVSNLLNKAFDRVQAKYLTNFDWERIEKLIGVGKQEIEKEQVEVEEPAKEAEQPEQEQPVEKNKEVSKPQEKAPVQEQPETPEAPNATPQPQPEQPQESQQPAEEAGQQNELSEFEAKVVELTNAERAKQGLAPLKIDNELSKVARDKSKDMATNGYFDHNSPVHGSPFDMMKNYGINYNAAGENIAQGQRSPEEVVNAWMNSPGHRENIMNSSFTHIGVGFVEQGNHWTQMFIGK</sequence>
<dbReference type="Proteomes" id="UP000624041">
    <property type="component" value="Unassembled WGS sequence"/>
</dbReference>
<feature type="compositionally biased region" description="Low complexity" evidence="1">
    <location>
        <begin position="129"/>
        <end position="140"/>
    </location>
</feature>
<dbReference type="RefSeq" id="WP_188856369.1">
    <property type="nucleotide sequence ID" value="NZ_BMOS01000006.1"/>
</dbReference>
<accession>A0A917XVY1</accession>
<feature type="compositionally biased region" description="Basic and acidic residues" evidence="1">
    <location>
        <begin position="94"/>
        <end position="105"/>
    </location>
</feature>
<feature type="region of interest" description="Disordered" evidence="1">
    <location>
        <begin position="94"/>
        <end position="164"/>
    </location>
</feature>
<dbReference type="SUPFAM" id="SSF55797">
    <property type="entry name" value="PR-1-like"/>
    <property type="match status" value="1"/>
</dbReference>
<keyword evidence="2" id="KW-0732">Signal</keyword>
<gene>
    <name evidence="4" type="ORF">GCM10007971_11170</name>
</gene>
<dbReference type="EMBL" id="BMOS01000006">
    <property type="protein sequence ID" value="GGN54022.1"/>
    <property type="molecule type" value="Genomic_DNA"/>
</dbReference>
<reference evidence="4" key="1">
    <citation type="journal article" date="2014" name="Int. J. Syst. Evol. Microbiol.">
        <title>Complete genome sequence of Corynebacterium casei LMG S-19264T (=DSM 44701T), isolated from a smear-ripened cheese.</title>
        <authorList>
            <consortium name="US DOE Joint Genome Institute (JGI-PGF)"/>
            <person name="Walter F."/>
            <person name="Albersmeier A."/>
            <person name="Kalinowski J."/>
            <person name="Ruckert C."/>
        </authorList>
    </citation>
    <scope>NUCLEOTIDE SEQUENCE</scope>
    <source>
        <strain evidence="4">JCM 17251</strain>
    </source>
</reference>
<reference evidence="4" key="2">
    <citation type="submission" date="2020-09" db="EMBL/GenBank/DDBJ databases">
        <authorList>
            <person name="Sun Q."/>
            <person name="Ohkuma M."/>
        </authorList>
    </citation>
    <scope>NUCLEOTIDE SEQUENCE</scope>
    <source>
        <strain evidence="4">JCM 17251</strain>
    </source>
</reference>
<feature type="signal peptide" evidence="2">
    <location>
        <begin position="1"/>
        <end position="23"/>
    </location>
</feature>
<evidence type="ECO:0000259" key="3">
    <source>
        <dbReference type="Pfam" id="PF00188"/>
    </source>
</evidence>
<dbReference type="AlphaFoldDB" id="A0A917XVY1"/>
<evidence type="ECO:0000313" key="5">
    <source>
        <dbReference type="Proteomes" id="UP000624041"/>
    </source>
</evidence>
<dbReference type="PANTHER" id="PTHR31157:SF1">
    <property type="entry name" value="SCP DOMAIN-CONTAINING PROTEIN"/>
    <property type="match status" value="1"/>
</dbReference>
<evidence type="ECO:0000313" key="4">
    <source>
        <dbReference type="EMBL" id="GGN54022.1"/>
    </source>
</evidence>
<dbReference type="InterPro" id="IPR035940">
    <property type="entry name" value="CAP_sf"/>
</dbReference>
<feature type="domain" description="SCP" evidence="3">
    <location>
        <begin position="174"/>
        <end position="285"/>
    </location>
</feature>
<comment type="caution">
    <text evidence="4">The sequence shown here is derived from an EMBL/GenBank/DDBJ whole genome shotgun (WGS) entry which is preliminary data.</text>
</comment>
<proteinExistence type="predicted"/>
<keyword evidence="5" id="KW-1185">Reference proteome</keyword>
<protein>
    <recommendedName>
        <fullName evidence="3">SCP domain-containing protein</fullName>
    </recommendedName>
</protein>
<evidence type="ECO:0000256" key="2">
    <source>
        <dbReference type="SAM" id="SignalP"/>
    </source>
</evidence>
<name>A0A917XVY1_9BACI</name>
<feature type="chain" id="PRO_5039482306" description="SCP domain-containing protein" evidence="2">
    <location>
        <begin position="24"/>
        <end position="289"/>
    </location>
</feature>